<keyword evidence="4" id="KW-1185">Reference proteome</keyword>
<dbReference type="Pfam" id="PF04076">
    <property type="entry name" value="BOF"/>
    <property type="match status" value="1"/>
</dbReference>
<comment type="caution">
    <text evidence="3">The sequence shown here is derived from an EMBL/GenBank/DDBJ whole genome shotgun (WGS) entry which is preliminary data.</text>
</comment>
<evidence type="ECO:0000313" key="4">
    <source>
        <dbReference type="Proteomes" id="UP000575898"/>
    </source>
</evidence>
<reference evidence="3 4" key="1">
    <citation type="submission" date="2020-08" db="EMBL/GenBank/DDBJ databases">
        <title>Genomic Encyclopedia of Type Strains, Phase IV (KMG-IV): sequencing the most valuable type-strain genomes for metagenomic binning, comparative biology and taxonomic classification.</title>
        <authorList>
            <person name="Goeker M."/>
        </authorList>
    </citation>
    <scope>NUCLEOTIDE SEQUENCE [LARGE SCALE GENOMIC DNA]</scope>
    <source>
        <strain evidence="3 4">DSM 27165</strain>
    </source>
</reference>
<dbReference type="AlphaFoldDB" id="A0A840MMN0"/>
<sequence>MKAIQIGLLAISLIPAVALAEYVGPAASTATTVKSILDNPVNDQTVVLRGHLLRRLSSDKYQFSDGSGEIRVDIDAKYIPADKISDKTVVELHGKVDKEWRETTEIDVHEVKVVR</sequence>
<evidence type="ECO:0000313" key="3">
    <source>
        <dbReference type="EMBL" id="MBB5020404.1"/>
    </source>
</evidence>
<protein>
    <submittedName>
        <fullName evidence="3">Uncharacterized protein (TIGR00156 family)</fullName>
    </submittedName>
</protein>
<dbReference type="Proteomes" id="UP000575898">
    <property type="component" value="Unassembled WGS sequence"/>
</dbReference>
<dbReference type="InterPro" id="IPR005220">
    <property type="entry name" value="CarO-like"/>
</dbReference>
<dbReference type="InterPro" id="IPR036700">
    <property type="entry name" value="BOBF_sf"/>
</dbReference>
<name>A0A840MMN0_9PROT</name>
<feature type="signal peptide" evidence="2">
    <location>
        <begin position="1"/>
        <end position="20"/>
    </location>
</feature>
<evidence type="ECO:0000256" key="2">
    <source>
        <dbReference type="SAM" id="SignalP"/>
    </source>
</evidence>
<evidence type="ECO:0000256" key="1">
    <source>
        <dbReference type="ARBA" id="ARBA00022729"/>
    </source>
</evidence>
<dbReference type="RefSeq" id="WP_184041805.1">
    <property type="nucleotide sequence ID" value="NZ_JACHHY010000033.1"/>
</dbReference>
<dbReference type="Gene3D" id="2.40.50.200">
    <property type="entry name" value="Bacterial OB-fold"/>
    <property type="match status" value="1"/>
</dbReference>
<dbReference type="PANTHER" id="PTHR36571">
    <property type="entry name" value="PROTEIN YGIW"/>
    <property type="match status" value="1"/>
</dbReference>
<accession>A0A840MMN0</accession>
<dbReference type="PANTHER" id="PTHR36571:SF1">
    <property type="entry name" value="PROTEIN YGIW"/>
    <property type="match status" value="1"/>
</dbReference>
<keyword evidence="1 2" id="KW-0732">Signal</keyword>
<organism evidence="3 4">
    <name type="scientific">Chitinivorax tropicus</name>
    <dbReference type="NCBI Taxonomy" id="714531"/>
    <lineage>
        <taxon>Bacteria</taxon>
        <taxon>Pseudomonadati</taxon>
        <taxon>Pseudomonadota</taxon>
        <taxon>Betaproteobacteria</taxon>
        <taxon>Chitinivorax</taxon>
    </lineage>
</organism>
<dbReference type="NCBIfam" id="NF033674">
    <property type="entry name" value="stress_OB_fold"/>
    <property type="match status" value="1"/>
</dbReference>
<dbReference type="EMBL" id="JACHHY010000033">
    <property type="protein sequence ID" value="MBB5020404.1"/>
    <property type="molecule type" value="Genomic_DNA"/>
</dbReference>
<gene>
    <name evidence="3" type="ORF">HNQ59_003723</name>
</gene>
<dbReference type="SUPFAM" id="SSF101756">
    <property type="entry name" value="Hypothetical protein YgiW"/>
    <property type="match status" value="1"/>
</dbReference>
<feature type="chain" id="PRO_5032465723" evidence="2">
    <location>
        <begin position="21"/>
        <end position="115"/>
    </location>
</feature>
<proteinExistence type="predicted"/>